<proteinExistence type="predicted"/>
<evidence type="ECO:0000313" key="1">
    <source>
        <dbReference type="EMBL" id="JAP30946.1"/>
    </source>
</evidence>
<dbReference type="EMBL" id="GEDG01007551">
    <property type="protein sequence ID" value="JAP30946.1"/>
    <property type="molecule type" value="Transcribed_RNA"/>
</dbReference>
<sequence>MHNYIYMNCSKSLTNSFPFTFNTCDTNSSPSWASSFFPSHFKRAIKAQDSFVESASFCSSCWKIKLQVPESRKWAVHILYTAVYTHYIANYGSNVKIQG</sequence>
<name>A0A0V0IE60_SOLCH</name>
<accession>A0A0V0IE60</accession>
<protein>
    <submittedName>
        <fullName evidence="1">Putative ovule protein</fullName>
    </submittedName>
</protein>
<reference evidence="1" key="1">
    <citation type="submission" date="2015-12" db="EMBL/GenBank/DDBJ databases">
        <title>Gene expression during late stages of embryo sac development: a critical building block for successful pollen-pistil interactions.</title>
        <authorList>
            <person name="Liu Y."/>
            <person name="Joly V."/>
            <person name="Sabar M."/>
            <person name="Matton D.P."/>
        </authorList>
    </citation>
    <scope>NUCLEOTIDE SEQUENCE</scope>
</reference>
<organism evidence="1">
    <name type="scientific">Solanum chacoense</name>
    <name type="common">Chaco potato</name>
    <dbReference type="NCBI Taxonomy" id="4108"/>
    <lineage>
        <taxon>Eukaryota</taxon>
        <taxon>Viridiplantae</taxon>
        <taxon>Streptophyta</taxon>
        <taxon>Embryophyta</taxon>
        <taxon>Tracheophyta</taxon>
        <taxon>Spermatophyta</taxon>
        <taxon>Magnoliopsida</taxon>
        <taxon>eudicotyledons</taxon>
        <taxon>Gunneridae</taxon>
        <taxon>Pentapetalae</taxon>
        <taxon>asterids</taxon>
        <taxon>lamiids</taxon>
        <taxon>Solanales</taxon>
        <taxon>Solanaceae</taxon>
        <taxon>Solanoideae</taxon>
        <taxon>Solaneae</taxon>
        <taxon>Solanum</taxon>
    </lineage>
</organism>
<dbReference type="AlphaFoldDB" id="A0A0V0IE60"/>